<dbReference type="Proteomes" id="UP000564644">
    <property type="component" value="Unassembled WGS sequence"/>
</dbReference>
<organism evidence="1 2">
    <name type="scientific">Cohnella zeiphila</name>
    <dbReference type="NCBI Taxonomy" id="2761120"/>
    <lineage>
        <taxon>Bacteria</taxon>
        <taxon>Bacillati</taxon>
        <taxon>Bacillota</taxon>
        <taxon>Bacilli</taxon>
        <taxon>Bacillales</taxon>
        <taxon>Paenibacillaceae</taxon>
        <taxon>Cohnella</taxon>
    </lineage>
</organism>
<evidence type="ECO:0008006" key="3">
    <source>
        <dbReference type="Google" id="ProtNLM"/>
    </source>
</evidence>
<accession>A0A7X0SN47</accession>
<protein>
    <recommendedName>
        <fullName evidence="3">NodB homology domain-containing protein</fullName>
    </recommendedName>
</protein>
<dbReference type="SUPFAM" id="SSF88713">
    <property type="entry name" value="Glycoside hydrolase/deacetylase"/>
    <property type="match status" value="1"/>
</dbReference>
<reference evidence="1 2" key="1">
    <citation type="submission" date="2020-08" db="EMBL/GenBank/DDBJ databases">
        <title>Cohnella phylogeny.</title>
        <authorList>
            <person name="Dunlap C."/>
        </authorList>
    </citation>
    <scope>NUCLEOTIDE SEQUENCE [LARGE SCALE GENOMIC DNA]</scope>
    <source>
        <strain evidence="1 2">CBP 2801</strain>
    </source>
</reference>
<dbReference type="Gene3D" id="3.20.20.370">
    <property type="entry name" value="Glycoside hydrolase/deacetylase"/>
    <property type="match status" value="1"/>
</dbReference>
<dbReference type="RefSeq" id="WP_185130714.1">
    <property type="nucleotide sequence ID" value="NZ_JACJVO010000024.1"/>
</dbReference>
<dbReference type="InterPro" id="IPR011330">
    <property type="entry name" value="Glyco_hydro/deAcase_b/a-brl"/>
</dbReference>
<proteinExistence type="predicted"/>
<dbReference type="EMBL" id="JACJVO010000024">
    <property type="protein sequence ID" value="MBB6733055.1"/>
    <property type="molecule type" value="Genomic_DNA"/>
</dbReference>
<evidence type="ECO:0000313" key="1">
    <source>
        <dbReference type="EMBL" id="MBB6733055.1"/>
    </source>
</evidence>
<gene>
    <name evidence="1" type="ORF">H7C18_19235</name>
</gene>
<keyword evidence="2" id="KW-1185">Reference proteome</keyword>
<comment type="caution">
    <text evidence="1">The sequence shown here is derived from an EMBL/GenBank/DDBJ whole genome shotgun (WGS) entry which is preliminary data.</text>
</comment>
<dbReference type="AlphaFoldDB" id="A0A7X0SN47"/>
<sequence>MNKSLNSPKKVLLTFDYEVYFRESGSFQQCIQKPVDELAKLMKEHRIVATFFVDILYYLRMLEREETRSDAESMKRQLQRLVRAGNRIEPHLHPHWLDAEFKDGAWSFPHYERYRLQALGQEQIMSLFRQGCRELEQIAKEVRPDYRVMAYRAGGWCIQPFDKLKKAFAECHILVDSSVAPRMRGMSDVHYFDFTGVPDRSHYSFDSDPTQWNRKGHLTEIPISTYRRTSLFKIKRKIVNRFYRDELLPYGDGSGIPLKEDFRKKWLSTYEMITLERMFPKDLIEIVGKTPQDAVNIISHPKGMSRMSMRCIQELASQDHHFLTLEQYYKREIAAESR</sequence>
<name>A0A7X0SN47_9BACL</name>
<evidence type="ECO:0000313" key="2">
    <source>
        <dbReference type="Proteomes" id="UP000564644"/>
    </source>
</evidence>
<dbReference type="GO" id="GO:0005975">
    <property type="term" value="P:carbohydrate metabolic process"/>
    <property type="evidence" value="ECO:0007669"/>
    <property type="project" value="InterPro"/>
</dbReference>